<accession>A0A0C1C5R4</accession>
<dbReference type="CDD" id="cd04301">
    <property type="entry name" value="NAT_SF"/>
    <property type="match status" value="1"/>
</dbReference>
<dbReference type="PATRIC" id="fig|83552.4.peg.2359"/>
<name>A0A0C1C5R4_9BACT</name>
<dbReference type="Proteomes" id="UP000031307">
    <property type="component" value="Unassembled WGS sequence"/>
</dbReference>
<comment type="caution">
    <text evidence="2">The sequence shown here is derived from an EMBL/GenBank/DDBJ whole genome shotgun (WGS) entry which is preliminary data.</text>
</comment>
<dbReference type="InterPro" id="IPR041496">
    <property type="entry name" value="YitH/HolE_GNAT"/>
</dbReference>
<dbReference type="GO" id="GO:0016747">
    <property type="term" value="F:acyltransferase activity, transferring groups other than amino-acyl groups"/>
    <property type="evidence" value="ECO:0007669"/>
    <property type="project" value="InterPro"/>
</dbReference>
<gene>
    <name evidence="2" type="ORF">DB43_AD00040</name>
</gene>
<dbReference type="Pfam" id="PF00583">
    <property type="entry name" value="Acetyltransf_1"/>
    <property type="match status" value="1"/>
</dbReference>
<protein>
    <submittedName>
        <fullName evidence="2">GCN5-related N-acetyltransferase</fullName>
    </submittedName>
</protein>
<organism evidence="2 3">
    <name type="scientific">Parachlamydia acanthamoebae</name>
    <dbReference type="NCBI Taxonomy" id="83552"/>
    <lineage>
        <taxon>Bacteria</taxon>
        <taxon>Pseudomonadati</taxon>
        <taxon>Chlamydiota</taxon>
        <taxon>Chlamydiia</taxon>
        <taxon>Parachlamydiales</taxon>
        <taxon>Parachlamydiaceae</taxon>
        <taxon>Parachlamydia</taxon>
    </lineage>
</organism>
<dbReference type="AlphaFoldDB" id="A0A0C1C5R4"/>
<dbReference type="InterPro" id="IPR016181">
    <property type="entry name" value="Acyl_CoA_acyltransferase"/>
</dbReference>
<dbReference type="Pfam" id="PF18014">
    <property type="entry name" value="Acetyltransf_18"/>
    <property type="match status" value="1"/>
</dbReference>
<evidence type="ECO:0000313" key="2">
    <source>
        <dbReference type="EMBL" id="KIA76525.1"/>
    </source>
</evidence>
<dbReference type="SUPFAM" id="SSF55729">
    <property type="entry name" value="Acyl-CoA N-acyltransferases (Nat)"/>
    <property type="match status" value="1"/>
</dbReference>
<dbReference type="Gene3D" id="3.40.630.90">
    <property type="match status" value="1"/>
</dbReference>
<reference evidence="2 3" key="1">
    <citation type="journal article" date="2014" name="Mol. Biol. Evol.">
        <title>Massive expansion of Ubiquitination-related gene families within the Chlamydiae.</title>
        <authorList>
            <person name="Domman D."/>
            <person name="Collingro A."/>
            <person name="Lagkouvardos I."/>
            <person name="Gehre L."/>
            <person name="Weinmaier T."/>
            <person name="Rattei T."/>
            <person name="Subtil A."/>
            <person name="Horn M."/>
        </authorList>
    </citation>
    <scope>NUCLEOTIDE SEQUENCE [LARGE SCALE GENOMIC DNA]</scope>
    <source>
        <strain evidence="2 3">OEW1</strain>
    </source>
</reference>
<feature type="domain" description="N-acetyltransferase" evidence="1">
    <location>
        <begin position="20"/>
        <end position="149"/>
    </location>
</feature>
<dbReference type="PANTHER" id="PTHR47237:SF1">
    <property type="entry name" value="SLL0310 PROTEIN"/>
    <property type="match status" value="1"/>
</dbReference>
<dbReference type="Gene3D" id="3.40.630.30">
    <property type="match status" value="1"/>
</dbReference>
<keyword evidence="2" id="KW-0808">Transferase</keyword>
<dbReference type="InterPro" id="IPR000182">
    <property type="entry name" value="GNAT_dom"/>
</dbReference>
<evidence type="ECO:0000313" key="3">
    <source>
        <dbReference type="Proteomes" id="UP000031307"/>
    </source>
</evidence>
<dbReference type="PROSITE" id="PS51186">
    <property type="entry name" value="GNAT"/>
    <property type="match status" value="1"/>
</dbReference>
<proteinExistence type="predicted"/>
<sequence>MKNLPLYSFQNHMKCNMSDFSISKATFEEMKFIISQAKAENWNPGLYDATPFYQTDPDGFFIGTIEGDIIGCISAVAYDATFGFIGFYIVLPPYRNQGYGIQLWKHAMHYLGNRSIGLDGVITQQENYKKSGFQFYYKNIRFEGVKPYPIATHLVDLHQMLFEKILEYDACIWGIKRKKFLQEWIQMPNAASLTKMHQNQVKGYGVIRQCYNGYKIGPLFADNLEIALEIYYGLCRFADNAPVFLDVPEINLEALKLAEKVHLHPVFETARMYNKHPPKQLIEKTFGVTTFELG</sequence>
<dbReference type="PANTHER" id="PTHR47237">
    <property type="entry name" value="SLL0310 PROTEIN"/>
    <property type="match status" value="1"/>
</dbReference>
<dbReference type="InterPro" id="IPR052729">
    <property type="entry name" value="Acyl/Acetyltrans_Enzymes"/>
</dbReference>
<evidence type="ECO:0000259" key="1">
    <source>
        <dbReference type="PROSITE" id="PS51186"/>
    </source>
</evidence>
<dbReference type="EMBL" id="JSAM01000114">
    <property type="protein sequence ID" value="KIA76525.1"/>
    <property type="molecule type" value="Genomic_DNA"/>
</dbReference>